<evidence type="ECO:0008006" key="5">
    <source>
        <dbReference type="Google" id="ProtNLM"/>
    </source>
</evidence>
<evidence type="ECO:0000256" key="2">
    <source>
        <dbReference type="SAM" id="SignalP"/>
    </source>
</evidence>
<dbReference type="Proteomes" id="UP001595892">
    <property type="component" value="Unassembled WGS sequence"/>
</dbReference>
<sequence>MPSARLLIVLGLLGTLPLAACRNETPEAQQRASEARESWREAGQQTESAARATGEALRDTAQSAAASTREALGEAEQRLDRRDRVDETPPPAQPPREDVPPPEPARR</sequence>
<organism evidence="3 4">
    <name type="scientific">Coralloluteibacterium thermophilum</name>
    <dbReference type="NCBI Taxonomy" id="2707049"/>
    <lineage>
        <taxon>Bacteria</taxon>
        <taxon>Pseudomonadati</taxon>
        <taxon>Pseudomonadota</taxon>
        <taxon>Gammaproteobacteria</taxon>
        <taxon>Lysobacterales</taxon>
        <taxon>Lysobacteraceae</taxon>
        <taxon>Coralloluteibacterium</taxon>
    </lineage>
</organism>
<feature type="signal peptide" evidence="2">
    <location>
        <begin position="1"/>
        <end position="19"/>
    </location>
</feature>
<evidence type="ECO:0000256" key="1">
    <source>
        <dbReference type="SAM" id="MobiDB-lite"/>
    </source>
</evidence>
<keyword evidence="2" id="KW-0732">Signal</keyword>
<feature type="chain" id="PRO_5045417227" description="Lipoprotein" evidence="2">
    <location>
        <begin position="20"/>
        <end position="107"/>
    </location>
</feature>
<proteinExistence type="predicted"/>
<reference evidence="4" key="1">
    <citation type="journal article" date="2019" name="Int. J. Syst. Evol. Microbiol.">
        <title>The Global Catalogue of Microorganisms (GCM) 10K type strain sequencing project: providing services to taxonomists for standard genome sequencing and annotation.</title>
        <authorList>
            <consortium name="The Broad Institute Genomics Platform"/>
            <consortium name="The Broad Institute Genome Sequencing Center for Infectious Disease"/>
            <person name="Wu L."/>
            <person name="Ma J."/>
        </authorList>
    </citation>
    <scope>NUCLEOTIDE SEQUENCE [LARGE SCALE GENOMIC DNA]</scope>
    <source>
        <strain evidence="4">CGMCC 1.13574</strain>
    </source>
</reference>
<feature type="compositionally biased region" description="Basic and acidic residues" evidence="1">
    <location>
        <begin position="71"/>
        <end position="87"/>
    </location>
</feature>
<accession>A0ABV9NNA6</accession>
<protein>
    <recommendedName>
        <fullName evidence="5">Lipoprotein</fullName>
    </recommendedName>
</protein>
<gene>
    <name evidence="3" type="ORF">ACFO3Q_16740</name>
</gene>
<feature type="compositionally biased region" description="Basic and acidic residues" evidence="1">
    <location>
        <begin position="95"/>
        <end position="107"/>
    </location>
</feature>
<evidence type="ECO:0000313" key="3">
    <source>
        <dbReference type="EMBL" id="MFC4729817.1"/>
    </source>
</evidence>
<dbReference type="RefSeq" id="WP_377006045.1">
    <property type="nucleotide sequence ID" value="NZ_JBHSGG010000053.1"/>
</dbReference>
<feature type="region of interest" description="Disordered" evidence="1">
    <location>
        <begin position="24"/>
        <end position="107"/>
    </location>
</feature>
<comment type="caution">
    <text evidence="3">The sequence shown here is derived from an EMBL/GenBank/DDBJ whole genome shotgun (WGS) entry which is preliminary data.</text>
</comment>
<dbReference type="EMBL" id="JBHSGG010000053">
    <property type="protein sequence ID" value="MFC4729817.1"/>
    <property type="molecule type" value="Genomic_DNA"/>
</dbReference>
<keyword evidence="4" id="KW-1185">Reference proteome</keyword>
<name>A0ABV9NNA6_9GAMM</name>
<evidence type="ECO:0000313" key="4">
    <source>
        <dbReference type="Proteomes" id="UP001595892"/>
    </source>
</evidence>